<dbReference type="Proteomes" id="UP000541558">
    <property type="component" value="Unassembled WGS sequence"/>
</dbReference>
<gene>
    <name evidence="1" type="ORF">D9611_010597</name>
</gene>
<dbReference type="AlphaFoldDB" id="A0A8H5BVV1"/>
<reference evidence="1 2" key="1">
    <citation type="journal article" date="2020" name="ISME J.">
        <title>Uncovering the hidden diversity of litter-decomposition mechanisms in mushroom-forming fungi.</title>
        <authorList>
            <person name="Floudas D."/>
            <person name="Bentzer J."/>
            <person name="Ahren D."/>
            <person name="Johansson T."/>
            <person name="Persson P."/>
            <person name="Tunlid A."/>
        </authorList>
    </citation>
    <scope>NUCLEOTIDE SEQUENCE [LARGE SCALE GENOMIC DNA]</scope>
    <source>
        <strain evidence="1 2">CBS 175.51</strain>
    </source>
</reference>
<accession>A0A8H5BVV1</accession>
<dbReference type="EMBL" id="JAACJK010000116">
    <property type="protein sequence ID" value="KAF5330171.1"/>
    <property type="molecule type" value="Genomic_DNA"/>
</dbReference>
<sequence>MFGFGEEARREVMDYCPSTSPAHISRTWETFFTFLCAPTPQEFGAIISLTLLDGVDIWKTKSLANAIFPSLLPASHWNQELTE</sequence>
<comment type="caution">
    <text evidence="1">The sequence shown here is derived from an EMBL/GenBank/DDBJ whole genome shotgun (WGS) entry which is preliminary data.</text>
</comment>
<organism evidence="1 2">
    <name type="scientific">Ephemerocybe angulata</name>
    <dbReference type="NCBI Taxonomy" id="980116"/>
    <lineage>
        <taxon>Eukaryota</taxon>
        <taxon>Fungi</taxon>
        <taxon>Dikarya</taxon>
        <taxon>Basidiomycota</taxon>
        <taxon>Agaricomycotina</taxon>
        <taxon>Agaricomycetes</taxon>
        <taxon>Agaricomycetidae</taxon>
        <taxon>Agaricales</taxon>
        <taxon>Agaricineae</taxon>
        <taxon>Psathyrellaceae</taxon>
        <taxon>Ephemerocybe</taxon>
    </lineage>
</organism>
<name>A0A8H5BVV1_9AGAR</name>
<protein>
    <submittedName>
        <fullName evidence="1">Uncharacterized protein</fullName>
    </submittedName>
</protein>
<proteinExistence type="predicted"/>
<keyword evidence="2" id="KW-1185">Reference proteome</keyword>
<evidence type="ECO:0000313" key="2">
    <source>
        <dbReference type="Proteomes" id="UP000541558"/>
    </source>
</evidence>
<evidence type="ECO:0000313" key="1">
    <source>
        <dbReference type="EMBL" id="KAF5330171.1"/>
    </source>
</evidence>